<dbReference type="PANTHER" id="PTHR22838">
    <property type="entry name" value="WD REPEAT PROTEIN 26-RELATED"/>
    <property type="match status" value="1"/>
</dbReference>
<keyword evidence="1" id="KW-0853">WD repeat</keyword>
<evidence type="ECO:0000256" key="1">
    <source>
        <dbReference type="ARBA" id="ARBA00022574"/>
    </source>
</evidence>
<evidence type="ECO:0000313" key="3">
    <source>
        <dbReference type="Ensembl" id="ENSCVAP00000013332.1"/>
    </source>
</evidence>
<dbReference type="Proteomes" id="UP000265020">
    <property type="component" value="Unassembled WGS sequence"/>
</dbReference>
<keyword evidence="2" id="KW-0677">Repeat</keyword>
<protein>
    <submittedName>
        <fullName evidence="3">Uncharacterized protein</fullName>
    </submittedName>
</protein>
<keyword evidence="4" id="KW-1185">Reference proteome</keyword>
<proteinExistence type="predicted"/>
<dbReference type="Ensembl" id="ENSCVAT00000020829.1">
    <property type="protein sequence ID" value="ENSCVAP00000013332.1"/>
    <property type="gene ID" value="ENSCVAG00000015810.1"/>
</dbReference>
<reference evidence="3" key="1">
    <citation type="submission" date="2025-08" db="UniProtKB">
        <authorList>
            <consortium name="Ensembl"/>
        </authorList>
    </citation>
    <scope>IDENTIFICATION</scope>
</reference>
<name>A0A3Q2D4Q0_CYPVA</name>
<reference evidence="3" key="2">
    <citation type="submission" date="2025-09" db="UniProtKB">
        <authorList>
            <consortium name="Ensembl"/>
        </authorList>
    </citation>
    <scope>IDENTIFICATION</scope>
</reference>
<dbReference type="GeneTree" id="ENSGT00940000153634"/>
<evidence type="ECO:0000313" key="4">
    <source>
        <dbReference type="Proteomes" id="UP000265020"/>
    </source>
</evidence>
<dbReference type="InterPro" id="IPR011047">
    <property type="entry name" value="Quinoprotein_ADH-like_sf"/>
</dbReference>
<dbReference type="SUPFAM" id="SSF50998">
    <property type="entry name" value="Quinoprotein alcohol dehydrogenase-like"/>
    <property type="match status" value="1"/>
</dbReference>
<dbReference type="PANTHER" id="PTHR22838:SF4">
    <property type="entry name" value="WD REPEAT-CONTAINING PROTEIN 13"/>
    <property type="match status" value="1"/>
</dbReference>
<dbReference type="AlphaFoldDB" id="A0A3Q2D4Q0"/>
<evidence type="ECO:0000256" key="2">
    <source>
        <dbReference type="ARBA" id="ARBA00022737"/>
    </source>
</evidence>
<dbReference type="GO" id="GO:0005634">
    <property type="term" value="C:nucleus"/>
    <property type="evidence" value="ECO:0007669"/>
    <property type="project" value="TreeGrafter"/>
</dbReference>
<dbReference type="InterPro" id="IPR051350">
    <property type="entry name" value="WD_repeat-ST_regulator"/>
</dbReference>
<sequence>AWVQSLSKSCQRHQTKSAAGTSFVYDAPGRILWAGDDRGSIFSFLFDMATGKLTKAKWLVVSEGSSICSISARSWISREARERSLLVNACVTKLLLYSEEDNEGTLQLKRSFSFQHGSQHVHSIFCPLMSFRKGVCVVTGSEDASVYFDVGRNTKAIVWLLPTLPAWLSSGGESRK</sequence>
<organism evidence="3 4">
    <name type="scientific">Cyprinodon variegatus</name>
    <name type="common">Sheepshead minnow</name>
    <dbReference type="NCBI Taxonomy" id="28743"/>
    <lineage>
        <taxon>Eukaryota</taxon>
        <taxon>Metazoa</taxon>
        <taxon>Chordata</taxon>
        <taxon>Craniata</taxon>
        <taxon>Vertebrata</taxon>
        <taxon>Euteleostomi</taxon>
        <taxon>Actinopterygii</taxon>
        <taxon>Neopterygii</taxon>
        <taxon>Teleostei</taxon>
        <taxon>Neoteleostei</taxon>
        <taxon>Acanthomorphata</taxon>
        <taxon>Ovalentaria</taxon>
        <taxon>Atherinomorphae</taxon>
        <taxon>Cyprinodontiformes</taxon>
        <taxon>Cyprinodontidae</taxon>
        <taxon>Cyprinodon</taxon>
    </lineage>
</organism>
<dbReference type="GO" id="GO:1990841">
    <property type="term" value="F:promoter-specific chromatin binding"/>
    <property type="evidence" value="ECO:0007669"/>
    <property type="project" value="TreeGrafter"/>
</dbReference>
<accession>A0A3Q2D4Q0</accession>
<dbReference type="STRING" id="28743.ENSCVAP00000013332"/>